<feature type="transmembrane region" description="Helical" evidence="11">
    <location>
        <begin position="521"/>
        <end position="539"/>
    </location>
</feature>
<comment type="similarity">
    <text evidence="3">Belongs to the membrane-bound acyltransferase family. Sterol o-acyltransferase subfamily.</text>
</comment>
<evidence type="ECO:0000256" key="7">
    <source>
        <dbReference type="ARBA" id="ARBA00022824"/>
    </source>
</evidence>
<dbReference type="EC" id="2.3.1.20" evidence="4"/>
<feature type="transmembrane region" description="Helical" evidence="11">
    <location>
        <begin position="545"/>
        <end position="563"/>
    </location>
</feature>
<feature type="transmembrane region" description="Helical" evidence="11">
    <location>
        <begin position="575"/>
        <end position="593"/>
    </location>
</feature>
<comment type="caution">
    <text evidence="12">The sequence shown here is derived from an EMBL/GenBank/DDBJ whole genome shotgun (WGS) entry which is preliminary data.</text>
</comment>
<evidence type="ECO:0000256" key="10">
    <source>
        <dbReference type="ARBA" id="ARBA00023315"/>
    </source>
</evidence>
<dbReference type="PANTHER" id="PTHR10408:SF7">
    <property type="entry name" value="DIACYLGLYCEROL O-ACYLTRANSFERASE 1"/>
    <property type="match status" value="1"/>
</dbReference>
<accession>A0ABQ9EGC4</accession>
<proteinExistence type="inferred from homology"/>
<keyword evidence="6 11" id="KW-0812">Transmembrane</keyword>
<evidence type="ECO:0000256" key="6">
    <source>
        <dbReference type="ARBA" id="ARBA00022692"/>
    </source>
</evidence>
<keyword evidence="7" id="KW-0256">Endoplasmic reticulum</keyword>
<reference evidence="12 13" key="1">
    <citation type="submission" date="2022-12" db="EMBL/GenBank/DDBJ databases">
        <title>Chromosome-level genome of Tegillarca granosa.</title>
        <authorList>
            <person name="Kim J."/>
        </authorList>
    </citation>
    <scope>NUCLEOTIDE SEQUENCE [LARGE SCALE GENOMIC DNA]</scope>
    <source>
        <strain evidence="12">Teg-2019</strain>
        <tissue evidence="12">Adductor muscle</tissue>
    </source>
</reference>
<feature type="transmembrane region" description="Helical" evidence="11">
    <location>
        <begin position="219"/>
        <end position="237"/>
    </location>
</feature>
<evidence type="ECO:0000313" key="13">
    <source>
        <dbReference type="Proteomes" id="UP001217089"/>
    </source>
</evidence>
<evidence type="ECO:0000313" key="12">
    <source>
        <dbReference type="EMBL" id="KAJ8303466.1"/>
    </source>
</evidence>
<dbReference type="Pfam" id="PF03062">
    <property type="entry name" value="MBOAT"/>
    <property type="match status" value="1"/>
</dbReference>
<keyword evidence="8 11" id="KW-1133">Transmembrane helix</keyword>
<feature type="transmembrane region" description="Helical" evidence="11">
    <location>
        <begin position="295"/>
        <end position="318"/>
    </location>
</feature>
<keyword evidence="13" id="KW-1185">Reference proteome</keyword>
<dbReference type="InterPro" id="IPR014371">
    <property type="entry name" value="Oat_ACAT_DAG_ARE"/>
</dbReference>
<evidence type="ECO:0000256" key="5">
    <source>
        <dbReference type="ARBA" id="ARBA00022679"/>
    </source>
</evidence>
<dbReference type="InterPro" id="IPR004299">
    <property type="entry name" value="MBOAT_fam"/>
</dbReference>
<dbReference type="PANTHER" id="PTHR10408">
    <property type="entry name" value="STEROL O-ACYLTRANSFERASE"/>
    <property type="match status" value="1"/>
</dbReference>
<keyword evidence="10" id="KW-0012">Acyltransferase</keyword>
<gene>
    <name evidence="12" type="ORF">KUTeg_019862</name>
</gene>
<keyword evidence="9 11" id="KW-0472">Membrane</keyword>
<evidence type="ECO:0000256" key="3">
    <source>
        <dbReference type="ARBA" id="ARBA00009010"/>
    </source>
</evidence>
<feature type="transmembrane region" description="Helical" evidence="11">
    <location>
        <begin position="452"/>
        <end position="473"/>
    </location>
</feature>
<keyword evidence="5" id="KW-0808">Transferase</keyword>
<evidence type="ECO:0000256" key="9">
    <source>
        <dbReference type="ARBA" id="ARBA00023136"/>
    </source>
</evidence>
<evidence type="ECO:0000256" key="1">
    <source>
        <dbReference type="ARBA" id="ARBA00004477"/>
    </source>
</evidence>
<sequence>MYFSAKMATKSSPRLRRTVSVNKFDDIKKEEIQERKFQPDKPRHKMLLDGDIMPDNMADCNSELVSDRENDYNSSYKSEDSGISCSVYENNQNCHKRKGSNKYNSNLNDKQYDSDLAKDTESQEIVDSCDLCKKEQEKLETVKTKSPNNITNSKTDDENDNKLYRKIDGKYFSIPAWLHKFLKEPEYIMTGKDTRRKDDIHRHADSLLSTDSGFNNYRGFLNLCIILLVLANARLFLENILKYGILIDPIQVVQVFLSQPYSWPNACLLLMSNVFILITFYTEKLLSKDILSEKAALFIHSTTLSSSLIVPAGVILYIHPNPVNKWCRQKRSEAKKLTRRKSHSVSETGKTNNENENGVYVSYPDNLNYYDLYYFVFAPTLCYELNFPRSLRIRKRFLLKRAIEMLFLSQLMLGLIQQWIIPAVNNSLKPLQDMEFTRVVERLLKLAVPNHLIWLIFFYWWFHSCLNVVAELLQFGDREFYKDWWNCESVNEFWSNWNIPVHRWAVRHLYKPLLKRGYSKMFGSVAVFAFSAFFHEYIVSVPLRMFRYWAFLAMLGQVPFAFITSKFLDGKYANMAVWLSLILGQPIAIFAYVHDYCIINYGTVHNVTIHL</sequence>
<dbReference type="Proteomes" id="UP001217089">
    <property type="component" value="Unassembled WGS sequence"/>
</dbReference>
<comment type="pathway">
    <text evidence="2">Lipid metabolism.</text>
</comment>
<name>A0ABQ9EGC4_TEGGR</name>
<evidence type="ECO:0000256" key="4">
    <source>
        <dbReference type="ARBA" id="ARBA00013244"/>
    </source>
</evidence>
<organism evidence="12 13">
    <name type="scientific">Tegillarca granosa</name>
    <name type="common">Malaysian cockle</name>
    <name type="synonym">Anadara granosa</name>
    <dbReference type="NCBI Taxonomy" id="220873"/>
    <lineage>
        <taxon>Eukaryota</taxon>
        <taxon>Metazoa</taxon>
        <taxon>Spiralia</taxon>
        <taxon>Lophotrochozoa</taxon>
        <taxon>Mollusca</taxon>
        <taxon>Bivalvia</taxon>
        <taxon>Autobranchia</taxon>
        <taxon>Pteriomorphia</taxon>
        <taxon>Arcoida</taxon>
        <taxon>Arcoidea</taxon>
        <taxon>Arcidae</taxon>
        <taxon>Tegillarca</taxon>
    </lineage>
</organism>
<evidence type="ECO:0000256" key="8">
    <source>
        <dbReference type="ARBA" id="ARBA00022989"/>
    </source>
</evidence>
<evidence type="ECO:0000256" key="2">
    <source>
        <dbReference type="ARBA" id="ARBA00005189"/>
    </source>
</evidence>
<protein>
    <recommendedName>
        <fullName evidence="4">diacylglycerol O-acyltransferase</fullName>
        <ecNumber evidence="4">2.3.1.20</ecNumber>
    </recommendedName>
</protein>
<dbReference type="EMBL" id="JARBDR010000917">
    <property type="protein sequence ID" value="KAJ8303466.1"/>
    <property type="molecule type" value="Genomic_DNA"/>
</dbReference>
<feature type="transmembrane region" description="Helical" evidence="11">
    <location>
        <begin position="263"/>
        <end position="283"/>
    </location>
</feature>
<evidence type="ECO:0000256" key="11">
    <source>
        <dbReference type="SAM" id="Phobius"/>
    </source>
</evidence>
<comment type="subcellular location">
    <subcellularLocation>
        <location evidence="1">Endoplasmic reticulum membrane</location>
        <topology evidence="1">Multi-pass membrane protein</topology>
    </subcellularLocation>
</comment>
<feature type="transmembrane region" description="Helical" evidence="11">
    <location>
        <begin position="372"/>
        <end position="391"/>
    </location>
</feature>